<gene>
    <name evidence="11" type="ORF">SCUD_LOCUS575</name>
</gene>
<evidence type="ECO:0000256" key="8">
    <source>
        <dbReference type="ARBA" id="ARBA00048679"/>
    </source>
</evidence>
<dbReference type="EMBL" id="UZAK01000398">
    <property type="protein sequence ID" value="VDO62536.1"/>
    <property type="molecule type" value="Genomic_DNA"/>
</dbReference>
<evidence type="ECO:0000256" key="7">
    <source>
        <dbReference type="ARBA" id="ARBA00047899"/>
    </source>
</evidence>
<keyword evidence="4" id="KW-0547">Nucleotide-binding</keyword>
<evidence type="ECO:0000256" key="3">
    <source>
        <dbReference type="ARBA" id="ARBA00022679"/>
    </source>
</evidence>
<dbReference type="PANTHER" id="PTHR47167:SF4">
    <property type="entry name" value="SERINE_THREONINE-PROTEIN KINASE TAO"/>
    <property type="match status" value="1"/>
</dbReference>
<feature type="coiled-coil region" evidence="9">
    <location>
        <begin position="313"/>
        <end position="373"/>
    </location>
</feature>
<evidence type="ECO:0000256" key="4">
    <source>
        <dbReference type="ARBA" id="ARBA00022741"/>
    </source>
</evidence>
<organism evidence="13">
    <name type="scientific">Schistosoma curassoni</name>
    <dbReference type="NCBI Taxonomy" id="6186"/>
    <lineage>
        <taxon>Eukaryota</taxon>
        <taxon>Metazoa</taxon>
        <taxon>Spiralia</taxon>
        <taxon>Lophotrochozoa</taxon>
        <taxon>Platyhelminthes</taxon>
        <taxon>Trematoda</taxon>
        <taxon>Digenea</taxon>
        <taxon>Strigeidida</taxon>
        <taxon>Schistosomatoidea</taxon>
        <taxon>Schistosomatidae</taxon>
        <taxon>Schistosoma</taxon>
    </lineage>
</organism>
<proteinExistence type="predicted"/>
<dbReference type="AlphaFoldDB" id="A0A183JD15"/>
<keyword evidence="5" id="KW-0418">Kinase</keyword>
<evidence type="ECO:0000256" key="9">
    <source>
        <dbReference type="SAM" id="Coils"/>
    </source>
</evidence>
<evidence type="ECO:0000256" key="6">
    <source>
        <dbReference type="ARBA" id="ARBA00022840"/>
    </source>
</evidence>
<feature type="compositionally biased region" description="Basic and acidic residues" evidence="10">
    <location>
        <begin position="189"/>
        <end position="215"/>
    </location>
</feature>
<evidence type="ECO:0000256" key="5">
    <source>
        <dbReference type="ARBA" id="ARBA00022777"/>
    </source>
</evidence>
<evidence type="ECO:0000313" key="13">
    <source>
        <dbReference type="WBParaSite" id="SCUD_0000057401-mRNA-1"/>
    </source>
</evidence>
<accession>A0A183JD15</accession>
<evidence type="ECO:0000256" key="1">
    <source>
        <dbReference type="ARBA" id="ARBA00012513"/>
    </source>
</evidence>
<feature type="region of interest" description="Disordered" evidence="10">
    <location>
        <begin position="386"/>
        <end position="415"/>
    </location>
</feature>
<feature type="coiled-coil region" evidence="9">
    <location>
        <begin position="122"/>
        <end position="156"/>
    </location>
</feature>
<keyword evidence="6" id="KW-0067">ATP-binding</keyword>
<comment type="catalytic activity">
    <reaction evidence="8">
        <text>L-seryl-[protein] + ATP = O-phospho-L-seryl-[protein] + ADP + H(+)</text>
        <dbReference type="Rhea" id="RHEA:17989"/>
        <dbReference type="Rhea" id="RHEA-COMP:9863"/>
        <dbReference type="Rhea" id="RHEA-COMP:11604"/>
        <dbReference type="ChEBI" id="CHEBI:15378"/>
        <dbReference type="ChEBI" id="CHEBI:29999"/>
        <dbReference type="ChEBI" id="CHEBI:30616"/>
        <dbReference type="ChEBI" id="CHEBI:83421"/>
        <dbReference type="ChEBI" id="CHEBI:456216"/>
        <dbReference type="EC" id="2.7.11.1"/>
    </reaction>
</comment>
<dbReference type="PANTHER" id="PTHR47167">
    <property type="entry name" value="SERINE/THREONINE-PROTEIN KINASE TAO1-LIKE PROTEIN"/>
    <property type="match status" value="1"/>
</dbReference>
<feature type="region of interest" description="Disordered" evidence="10">
    <location>
        <begin position="499"/>
        <end position="518"/>
    </location>
</feature>
<evidence type="ECO:0000256" key="2">
    <source>
        <dbReference type="ARBA" id="ARBA00022527"/>
    </source>
</evidence>
<feature type="compositionally biased region" description="Basic and acidic residues" evidence="10">
    <location>
        <begin position="606"/>
        <end position="618"/>
    </location>
</feature>
<evidence type="ECO:0000313" key="12">
    <source>
        <dbReference type="Proteomes" id="UP000279833"/>
    </source>
</evidence>
<comment type="catalytic activity">
    <reaction evidence="7">
        <text>L-threonyl-[protein] + ATP = O-phospho-L-threonyl-[protein] + ADP + H(+)</text>
        <dbReference type="Rhea" id="RHEA:46608"/>
        <dbReference type="Rhea" id="RHEA-COMP:11060"/>
        <dbReference type="Rhea" id="RHEA-COMP:11605"/>
        <dbReference type="ChEBI" id="CHEBI:15378"/>
        <dbReference type="ChEBI" id="CHEBI:30013"/>
        <dbReference type="ChEBI" id="CHEBI:30616"/>
        <dbReference type="ChEBI" id="CHEBI:61977"/>
        <dbReference type="ChEBI" id="CHEBI:456216"/>
        <dbReference type="EC" id="2.7.11.1"/>
    </reaction>
</comment>
<dbReference type="GO" id="GO:0004674">
    <property type="term" value="F:protein serine/threonine kinase activity"/>
    <property type="evidence" value="ECO:0007669"/>
    <property type="project" value="UniProtKB-KW"/>
</dbReference>
<feature type="region of interest" description="Disordered" evidence="10">
    <location>
        <begin position="189"/>
        <end position="247"/>
    </location>
</feature>
<reference evidence="13" key="1">
    <citation type="submission" date="2016-06" db="UniProtKB">
        <authorList>
            <consortium name="WormBaseParasite"/>
        </authorList>
    </citation>
    <scope>IDENTIFICATION</scope>
</reference>
<feature type="region of interest" description="Disordered" evidence="10">
    <location>
        <begin position="580"/>
        <end position="618"/>
    </location>
</feature>
<dbReference type="WBParaSite" id="SCUD_0000057401-mRNA-1">
    <property type="protein sequence ID" value="SCUD_0000057401-mRNA-1"/>
    <property type="gene ID" value="SCUD_0000057401"/>
</dbReference>
<evidence type="ECO:0000256" key="10">
    <source>
        <dbReference type="SAM" id="MobiDB-lite"/>
    </source>
</evidence>
<feature type="compositionally biased region" description="Polar residues" evidence="10">
    <location>
        <begin position="391"/>
        <end position="415"/>
    </location>
</feature>
<feature type="compositionally biased region" description="Low complexity" evidence="10">
    <location>
        <begin position="581"/>
        <end position="602"/>
    </location>
</feature>
<dbReference type="EC" id="2.7.11.1" evidence="1"/>
<keyword evidence="9" id="KW-0175">Coiled coil</keyword>
<dbReference type="GO" id="GO:0005524">
    <property type="term" value="F:ATP binding"/>
    <property type="evidence" value="ECO:0007669"/>
    <property type="project" value="UniProtKB-KW"/>
</dbReference>
<sequence>MESAVGQSILLYDVSQRILASTISETVVSSVTPTKTDLIKGETESFSRFSTSSHNDSGMITETSRIASVEINSPADTSTSVGHFATLKTTQMMRGLSLEPDASNSAAAVALGFTQQGYGRGMANWRDQMNELKRLRNQHNKHLKQVEDKNKVEEESLKSRLNRDYEATKLAMRKEFMRLEEIHAAEIEKERKRAMSVESKLARQLETETKSELKSAKKSPLGSFSSHDSDSSGHSNPLEAIRKRRHDVSTLETRKTKRLLLTQLQDIEMEQLRQYIRLQQKAAEEITSLLLRQHTELENLEINQLKRIQDLRINQLQSQHEAEMENLHQYFKRIEVGLQKRHCEETKNLPKYLKQKELQIRKQFRDAARIQKKQFKLLREERLKAPRRTSELGSSPFSGASESCPSSGLMSSNPNNCSDSVDLQGQFVIHLQDERQILENLKLEEKRKQADLEAQYNKSISELHERQNDKVETTHARENKEFKESRLEGVKILSNFQEKQRRDMLKQHQRQREDLENRIRARKESLEAAMKKNAESTKEESRRKTRRLMERHAEALRAFDIETANLGIDNAAVVGASARISGSSGVSGGSSSSSTSFSSSSGQRPSDWRHSRAEFLPS</sequence>
<feature type="coiled-coil region" evidence="9">
    <location>
        <begin position="431"/>
        <end position="458"/>
    </location>
</feature>
<dbReference type="Proteomes" id="UP000279833">
    <property type="component" value="Unassembled WGS sequence"/>
</dbReference>
<name>A0A183JD15_9TREM</name>
<dbReference type="InterPro" id="IPR051234">
    <property type="entry name" value="TAO_STE20_kinase"/>
</dbReference>
<keyword evidence="12" id="KW-1185">Reference proteome</keyword>
<keyword evidence="2" id="KW-0723">Serine/threonine-protein kinase</keyword>
<keyword evidence="3" id="KW-0808">Transferase</keyword>
<reference evidence="11 12" key="2">
    <citation type="submission" date="2018-11" db="EMBL/GenBank/DDBJ databases">
        <authorList>
            <consortium name="Pathogen Informatics"/>
        </authorList>
    </citation>
    <scope>NUCLEOTIDE SEQUENCE [LARGE SCALE GENOMIC DNA]</scope>
    <source>
        <strain evidence="11">Dakar</strain>
        <strain evidence="12">Dakar, Senegal</strain>
    </source>
</reference>
<protein>
    <recommendedName>
        <fullName evidence="1">non-specific serine/threonine protein kinase</fullName>
        <ecNumber evidence="1">2.7.11.1</ecNumber>
    </recommendedName>
</protein>
<dbReference type="GO" id="GO:0005737">
    <property type="term" value="C:cytoplasm"/>
    <property type="evidence" value="ECO:0007669"/>
    <property type="project" value="TreeGrafter"/>
</dbReference>
<dbReference type="STRING" id="6186.A0A183JD15"/>
<evidence type="ECO:0000313" key="11">
    <source>
        <dbReference type="EMBL" id="VDO62536.1"/>
    </source>
</evidence>